<comment type="cofactor">
    <cofactor evidence="9">
        <name>Mg(2+)</name>
        <dbReference type="ChEBI" id="CHEBI:18420"/>
    </cofactor>
    <text evidence="9">Binds 2 Mg(2+) per subunit.</text>
</comment>
<gene>
    <name evidence="11" type="ORF">H2Rhizo33612_000003</name>
</gene>
<keyword evidence="6" id="KW-0693">Viral RNA replication</keyword>
<sequence>MKSLIALSQMLLNDIGERCGVCTLRDWKTVSDRVEHEGISFLTISLPAFAKDLERSLDEGRVDDASFAGFKRVRGLPQFLGGFLRQVFDCDTGILRTSPSIDAILSLRQFLMAFGKIELPCSDEREAAAMAAYVRCDSDVELHNSLVSPLDREAFRRVAKIMFWEVFSAIDVRVDSNELLPRHGPGNTAEKLLGNEKWTLNEWTQRLDAIFPMAEYLVPNYWHFDTLQDVDVREPGAERPVRVVSVPKTLKTPRIIAIEPTCMQYMQQALMREFVDGLEGSSLVGPLIGFTDQVPNQELARSGSLNGELATLDLSEASDRVSLQHALDLLDGHPSLREGVLACRSTHADVPGFGVVPLAKFASMGSALCFPIEAMVFLTIIVLAVSEELSVPVTSTLIRGMAGRVRVYGDDIIVPAHFAPAVARRLEDFGLKVNVRKSFWTGKFRESCGGDFYDGTNVTPVRVRRVLPSTRQHASELVSAVSLRNQLHSRGFEHSVAYLDKLISRILPVYPFVGPDSPGLGRHTYNPLQAERMCTRLHRPLVKAYVASSSPPASELMDHGALMKFFLGRGHEPLPTNAFTHAGRPSSVRIKMRWIPV</sequence>
<dbReference type="EMBL" id="MN032704">
    <property type="protein sequence ID" value="QDH86477.1"/>
    <property type="molecule type" value="Genomic_RNA"/>
</dbReference>
<keyword evidence="3" id="KW-0808">Transferase</keyword>
<evidence type="ECO:0000313" key="11">
    <source>
        <dbReference type="EMBL" id="QDH86477.1"/>
    </source>
</evidence>
<keyword evidence="5" id="KW-0547">Nucleotide-binding</keyword>
<dbReference type="EC" id="2.7.7.48" evidence="1"/>
<evidence type="ECO:0000259" key="10">
    <source>
        <dbReference type="PROSITE" id="PS50522"/>
    </source>
</evidence>
<reference evidence="11" key="1">
    <citation type="submission" date="2019-05" db="EMBL/GenBank/DDBJ databases">
        <title>Metatranscriptomic reconstruction reveals RNA viruses with the potential to shape carbon cycling in soil.</title>
        <authorList>
            <person name="Starr E.P."/>
            <person name="Nuccio E."/>
            <person name="Pett-Ridge J."/>
            <person name="Banfield J.F."/>
            <person name="Firestone M.K."/>
        </authorList>
    </citation>
    <scope>NUCLEOTIDE SEQUENCE</scope>
    <source>
        <strain evidence="11">H2_Rhizo_33_scaffold_612</strain>
    </source>
</reference>
<dbReference type="GO" id="GO:0000166">
    <property type="term" value="F:nucleotide binding"/>
    <property type="evidence" value="ECO:0007669"/>
    <property type="project" value="UniProtKB-KW"/>
</dbReference>
<evidence type="ECO:0000256" key="4">
    <source>
        <dbReference type="ARBA" id="ARBA00022695"/>
    </source>
</evidence>
<protein>
    <recommendedName>
        <fullName evidence="1">RNA-directed RNA polymerase</fullName>
        <ecNumber evidence="1">2.7.7.48</ecNumber>
    </recommendedName>
    <alternativeName>
        <fullName evidence="7">RNA replicase beta chain</fullName>
    </alternativeName>
</protein>
<accession>A0A514CYN8</accession>
<comment type="catalytic activity">
    <reaction evidence="8">
        <text>RNA(n) + a ribonucleoside 5'-triphosphate = RNA(n+1) + diphosphate</text>
        <dbReference type="Rhea" id="RHEA:21248"/>
        <dbReference type="Rhea" id="RHEA-COMP:14527"/>
        <dbReference type="Rhea" id="RHEA-COMP:17342"/>
        <dbReference type="ChEBI" id="CHEBI:33019"/>
        <dbReference type="ChEBI" id="CHEBI:61557"/>
        <dbReference type="ChEBI" id="CHEBI:140395"/>
        <dbReference type="EC" id="2.7.7.48"/>
    </reaction>
</comment>
<evidence type="ECO:0000256" key="1">
    <source>
        <dbReference type="ARBA" id="ARBA00012494"/>
    </source>
</evidence>
<evidence type="ECO:0000256" key="2">
    <source>
        <dbReference type="ARBA" id="ARBA00022484"/>
    </source>
</evidence>
<feature type="binding site" evidence="9">
    <location>
        <position position="411"/>
    </location>
    <ligand>
        <name>Mg(2+)</name>
        <dbReference type="ChEBI" id="CHEBI:18420"/>
        <label>2</label>
    </ligand>
</feature>
<dbReference type="Pfam" id="PF03431">
    <property type="entry name" value="RNA_replicase_B"/>
    <property type="match status" value="1"/>
</dbReference>
<organism evidence="11">
    <name type="scientific">Leviviridae sp</name>
    <dbReference type="NCBI Taxonomy" id="2027243"/>
    <lineage>
        <taxon>Viruses</taxon>
        <taxon>Riboviria</taxon>
        <taxon>Orthornavirae</taxon>
        <taxon>Lenarviricota</taxon>
        <taxon>Leviviricetes</taxon>
        <taxon>Norzivirales</taxon>
        <taxon>Fiersviridae</taxon>
    </lineage>
</organism>
<feature type="binding site" evidence="9">
    <location>
        <position position="410"/>
    </location>
    <ligand>
        <name>Mg(2+)</name>
        <dbReference type="ChEBI" id="CHEBI:18420"/>
        <label>2</label>
    </ligand>
</feature>
<dbReference type="InterPro" id="IPR005093">
    <property type="entry name" value="RNArep_beta"/>
</dbReference>
<dbReference type="InterPro" id="IPR007096">
    <property type="entry name" value="RNA-dir_Rpol_cat_phage"/>
</dbReference>
<proteinExistence type="predicted"/>
<dbReference type="GO" id="GO:0003968">
    <property type="term" value="F:RNA-directed RNA polymerase activity"/>
    <property type="evidence" value="ECO:0007669"/>
    <property type="project" value="UniProtKB-KW"/>
</dbReference>
<evidence type="ECO:0000256" key="7">
    <source>
        <dbReference type="ARBA" id="ARBA00030248"/>
    </source>
</evidence>
<evidence type="ECO:0000256" key="5">
    <source>
        <dbReference type="ARBA" id="ARBA00022741"/>
    </source>
</evidence>
<evidence type="ECO:0000256" key="3">
    <source>
        <dbReference type="ARBA" id="ARBA00022679"/>
    </source>
</evidence>
<dbReference type="GO" id="GO:0039694">
    <property type="term" value="P:viral RNA genome replication"/>
    <property type="evidence" value="ECO:0007669"/>
    <property type="project" value="InterPro"/>
</dbReference>
<evidence type="ECO:0000256" key="8">
    <source>
        <dbReference type="ARBA" id="ARBA00048744"/>
    </source>
</evidence>
<feature type="binding site" evidence="9">
    <location>
        <position position="313"/>
    </location>
    <ligand>
        <name>Mg(2+)</name>
        <dbReference type="ChEBI" id="CHEBI:18420"/>
        <label>2</label>
    </ligand>
</feature>
<evidence type="ECO:0000256" key="9">
    <source>
        <dbReference type="PIRSR" id="PIRSR605093-1"/>
    </source>
</evidence>
<evidence type="ECO:0000256" key="6">
    <source>
        <dbReference type="ARBA" id="ARBA00022953"/>
    </source>
</evidence>
<keyword evidence="4" id="KW-0548">Nucleotidyltransferase</keyword>
<name>A0A514CYN8_9VIRU</name>
<keyword evidence="9" id="KW-0479">Metal-binding</keyword>
<dbReference type="GO" id="GO:0046872">
    <property type="term" value="F:metal ion binding"/>
    <property type="evidence" value="ECO:0007669"/>
    <property type="project" value="UniProtKB-KW"/>
</dbReference>
<feature type="domain" description="RdRp catalytic" evidence="10">
    <location>
        <begin position="298"/>
        <end position="442"/>
    </location>
</feature>
<dbReference type="PROSITE" id="PS50522">
    <property type="entry name" value="RDRP_PHAGE"/>
    <property type="match status" value="1"/>
</dbReference>
<keyword evidence="9" id="KW-0460">Magnesium</keyword>
<keyword evidence="2 11" id="KW-0696">RNA-directed RNA polymerase</keyword>